<evidence type="ECO:0000313" key="3">
    <source>
        <dbReference type="EMBL" id="QNT91518.1"/>
    </source>
</evidence>
<dbReference type="GeneID" id="91460813"/>
<dbReference type="Proteomes" id="UP000516422">
    <property type="component" value="Chromosome"/>
</dbReference>
<accession>A0A7H1PTY8</accession>
<organism evidence="3 4">
    <name type="scientific">Streptomyces griseofuscus</name>
    <dbReference type="NCBI Taxonomy" id="146922"/>
    <lineage>
        <taxon>Bacteria</taxon>
        <taxon>Bacillati</taxon>
        <taxon>Actinomycetota</taxon>
        <taxon>Actinomycetes</taxon>
        <taxon>Kitasatosporales</taxon>
        <taxon>Streptomycetaceae</taxon>
        <taxon>Streptomyces</taxon>
    </lineage>
</organism>
<protein>
    <submittedName>
        <fullName evidence="3">Uncharacterized protein</fullName>
    </submittedName>
</protein>
<keyword evidence="2" id="KW-0732">Signal</keyword>
<dbReference type="RefSeq" id="WP_157854519.1">
    <property type="nucleotide sequence ID" value="NZ_CP051006.1"/>
</dbReference>
<dbReference type="KEGG" id="sgf:HEP81_01187"/>
<feature type="signal peptide" evidence="2">
    <location>
        <begin position="1"/>
        <end position="30"/>
    </location>
</feature>
<sequence>MSVLASVRRLTAAGVLAAALVGAAALPAAAAGRPTARPHHAVTTDTRHFPYPGGRWGHDHRRGGDHRGDGRQGGHRHGWDGRFGDHDRRGHRWH</sequence>
<feature type="compositionally biased region" description="Basic and acidic residues" evidence="1">
    <location>
        <begin position="65"/>
        <end position="88"/>
    </location>
</feature>
<name>A0A7H1PTY8_9ACTN</name>
<dbReference type="EMBL" id="CP051006">
    <property type="protein sequence ID" value="QNT91518.1"/>
    <property type="molecule type" value="Genomic_DNA"/>
</dbReference>
<evidence type="ECO:0000313" key="4">
    <source>
        <dbReference type="Proteomes" id="UP000516422"/>
    </source>
</evidence>
<gene>
    <name evidence="3" type="ORF">HEP81_01187</name>
</gene>
<reference evidence="3 4" key="1">
    <citation type="submission" date="2020-04" db="EMBL/GenBank/DDBJ databases">
        <title>Characterization and engineering of Streptomyces griseofuscus DSM40191 as a potential heterologous host for expression of BGCs.</title>
        <authorList>
            <person name="Gren T."/>
            <person name="Whitford C.M."/>
            <person name="Mohite O.S."/>
            <person name="Joergensen T.S."/>
            <person name="Nielsen J.B."/>
            <person name="Lee S.Y."/>
            <person name="Weber T."/>
        </authorList>
    </citation>
    <scope>NUCLEOTIDE SEQUENCE [LARGE SCALE GENOMIC DNA]</scope>
    <source>
        <strain evidence="3 4">DSM 40191</strain>
    </source>
</reference>
<evidence type="ECO:0000256" key="2">
    <source>
        <dbReference type="SAM" id="SignalP"/>
    </source>
</evidence>
<evidence type="ECO:0000256" key="1">
    <source>
        <dbReference type="SAM" id="MobiDB-lite"/>
    </source>
</evidence>
<proteinExistence type="predicted"/>
<dbReference type="AlphaFoldDB" id="A0A7H1PTY8"/>
<feature type="region of interest" description="Disordered" evidence="1">
    <location>
        <begin position="28"/>
        <end position="94"/>
    </location>
</feature>
<feature type="chain" id="PRO_5028903476" evidence="2">
    <location>
        <begin position="31"/>
        <end position="94"/>
    </location>
</feature>